<feature type="domain" description="F-box associated beta-propeller type 1" evidence="2">
    <location>
        <begin position="151"/>
        <end position="314"/>
    </location>
</feature>
<evidence type="ECO:0000313" key="4">
    <source>
        <dbReference type="Proteomes" id="UP001443914"/>
    </source>
</evidence>
<dbReference type="InterPro" id="IPR017451">
    <property type="entry name" value="F-box-assoc_interact_dom"/>
</dbReference>
<dbReference type="Gene3D" id="1.20.1280.50">
    <property type="match status" value="1"/>
</dbReference>
<evidence type="ECO:0000313" key="3">
    <source>
        <dbReference type="EMBL" id="KAK9724787.1"/>
    </source>
</evidence>
<dbReference type="InterPro" id="IPR006527">
    <property type="entry name" value="F-box-assoc_dom_typ1"/>
</dbReference>
<dbReference type="InterPro" id="IPR050796">
    <property type="entry name" value="SCF_F-box_component"/>
</dbReference>
<accession>A0AAW1KRW6</accession>
<feature type="domain" description="F-box" evidence="1">
    <location>
        <begin position="23"/>
        <end position="59"/>
    </location>
</feature>
<dbReference type="Pfam" id="PF07734">
    <property type="entry name" value="FBA_1"/>
    <property type="match status" value="1"/>
</dbReference>
<dbReference type="SUPFAM" id="SSF81383">
    <property type="entry name" value="F-box domain"/>
    <property type="match status" value="1"/>
</dbReference>
<organism evidence="3 4">
    <name type="scientific">Saponaria officinalis</name>
    <name type="common">Common soapwort</name>
    <name type="synonym">Lychnis saponaria</name>
    <dbReference type="NCBI Taxonomy" id="3572"/>
    <lineage>
        <taxon>Eukaryota</taxon>
        <taxon>Viridiplantae</taxon>
        <taxon>Streptophyta</taxon>
        <taxon>Embryophyta</taxon>
        <taxon>Tracheophyta</taxon>
        <taxon>Spermatophyta</taxon>
        <taxon>Magnoliopsida</taxon>
        <taxon>eudicotyledons</taxon>
        <taxon>Gunneridae</taxon>
        <taxon>Pentapetalae</taxon>
        <taxon>Caryophyllales</taxon>
        <taxon>Caryophyllaceae</taxon>
        <taxon>Caryophylleae</taxon>
        <taxon>Saponaria</taxon>
    </lineage>
</organism>
<sequence length="435" mass="50163">MSEETKVQLKKMKSNILCDDQKLPHDLITMHILTRLPIKSVLEFKLVSKQWYSTLSSYHFSNAHFKFSSLTNPFTLEDFVFIQKGSQFYLFTYNEDGENKLFRLKHDFRETACCSEGNLGFIVELARGFGEIEYSAGDIGSIVTGRDKLFVIGSCNGLVCLGSLYDLILWNPVIGRSKKFDSDSDNMLNPSTICRASWGFGYVASIDDYKVVRIIELPLSLEIMVHVFSMKSNSWRRIDPREYDHVLSLRSFKSAVIISGQHYIFHTNRGVVCDERVNWIVAKAEVWGIRVVSFDMVNETFETYHSVELSTREVYWDKLLCVMRGCFSIYGANMRGDAYISMYECPREGYQRKESIRLFRDLRLDSCTDLIDLSRDGKFLVKKDDAEIGMVDSSLRPMIYKRLIKFNETGRISSMYLTRHVPSLVTPDAEDSLFS</sequence>
<evidence type="ECO:0000259" key="2">
    <source>
        <dbReference type="Pfam" id="PF07734"/>
    </source>
</evidence>
<gene>
    <name evidence="3" type="ORF">RND81_05G098300</name>
</gene>
<dbReference type="PANTHER" id="PTHR31672:SF13">
    <property type="entry name" value="F-BOX PROTEIN CPR30-LIKE"/>
    <property type="match status" value="1"/>
</dbReference>
<dbReference type="Proteomes" id="UP001443914">
    <property type="component" value="Unassembled WGS sequence"/>
</dbReference>
<dbReference type="InterPro" id="IPR001810">
    <property type="entry name" value="F-box_dom"/>
</dbReference>
<dbReference type="EMBL" id="JBDFQZ010000005">
    <property type="protein sequence ID" value="KAK9724787.1"/>
    <property type="molecule type" value="Genomic_DNA"/>
</dbReference>
<reference evidence="3" key="1">
    <citation type="submission" date="2024-03" db="EMBL/GenBank/DDBJ databases">
        <title>WGS assembly of Saponaria officinalis var. Norfolk2.</title>
        <authorList>
            <person name="Jenkins J."/>
            <person name="Shu S."/>
            <person name="Grimwood J."/>
            <person name="Barry K."/>
            <person name="Goodstein D."/>
            <person name="Schmutz J."/>
            <person name="Leebens-Mack J."/>
            <person name="Osbourn A."/>
        </authorList>
    </citation>
    <scope>NUCLEOTIDE SEQUENCE [LARGE SCALE GENOMIC DNA]</scope>
    <source>
        <strain evidence="3">JIC</strain>
    </source>
</reference>
<evidence type="ECO:0000259" key="1">
    <source>
        <dbReference type="Pfam" id="PF00646"/>
    </source>
</evidence>
<dbReference type="Pfam" id="PF00646">
    <property type="entry name" value="F-box"/>
    <property type="match status" value="1"/>
</dbReference>
<dbReference type="InterPro" id="IPR036047">
    <property type="entry name" value="F-box-like_dom_sf"/>
</dbReference>
<protein>
    <recommendedName>
        <fullName evidence="5">F-box domain-containing protein</fullName>
    </recommendedName>
</protein>
<dbReference type="AlphaFoldDB" id="A0AAW1KRW6"/>
<evidence type="ECO:0008006" key="5">
    <source>
        <dbReference type="Google" id="ProtNLM"/>
    </source>
</evidence>
<comment type="caution">
    <text evidence="3">The sequence shown here is derived from an EMBL/GenBank/DDBJ whole genome shotgun (WGS) entry which is preliminary data.</text>
</comment>
<dbReference type="NCBIfam" id="TIGR01640">
    <property type="entry name" value="F_box_assoc_1"/>
    <property type="match status" value="1"/>
</dbReference>
<keyword evidence="4" id="KW-1185">Reference proteome</keyword>
<dbReference type="PANTHER" id="PTHR31672">
    <property type="entry name" value="BNACNNG10540D PROTEIN"/>
    <property type="match status" value="1"/>
</dbReference>
<proteinExistence type="predicted"/>
<name>A0AAW1KRW6_SAPOF</name>